<dbReference type="EMBL" id="CM007893">
    <property type="protein sequence ID" value="OTG27541.1"/>
    <property type="molecule type" value="Genomic_DNA"/>
</dbReference>
<accession>A0A251UYX9</accession>
<name>A0A251UYX9_HELAN</name>
<evidence type="ECO:0000313" key="3">
    <source>
        <dbReference type="EMBL" id="OTG27541.1"/>
    </source>
</evidence>
<evidence type="ECO:0000256" key="1">
    <source>
        <dbReference type="SAM" id="MobiDB-lite"/>
    </source>
</evidence>
<dbReference type="Pfam" id="PF03732">
    <property type="entry name" value="Retrotrans_gag"/>
    <property type="match status" value="1"/>
</dbReference>
<protein>
    <submittedName>
        <fullName evidence="3">Putative retrotransposon gag domain-containing protein</fullName>
    </submittedName>
</protein>
<dbReference type="PANTHER" id="PTHR33223:SF6">
    <property type="entry name" value="CCHC-TYPE DOMAIN-CONTAINING PROTEIN"/>
    <property type="match status" value="1"/>
</dbReference>
<dbReference type="PANTHER" id="PTHR33223">
    <property type="entry name" value="CCHC-TYPE DOMAIN-CONTAINING PROTEIN"/>
    <property type="match status" value="1"/>
</dbReference>
<feature type="compositionally biased region" description="Low complexity" evidence="1">
    <location>
        <begin position="1"/>
        <end position="18"/>
    </location>
</feature>
<evidence type="ECO:0000259" key="2">
    <source>
        <dbReference type="Pfam" id="PF03732"/>
    </source>
</evidence>
<dbReference type="InParanoid" id="A0A251UYX9"/>
<feature type="domain" description="Retrotransposon gag" evidence="2">
    <location>
        <begin position="145"/>
        <end position="232"/>
    </location>
</feature>
<evidence type="ECO:0000313" key="4">
    <source>
        <dbReference type="Proteomes" id="UP000215914"/>
    </source>
</evidence>
<dbReference type="Proteomes" id="UP000215914">
    <property type="component" value="Chromosome 4"/>
</dbReference>
<feature type="region of interest" description="Disordered" evidence="1">
    <location>
        <begin position="1"/>
        <end position="40"/>
    </location>
</feature>
<organism evidence="3 4">
    <name type="scientific">Helianthus annuus</name>
    <name type="common">Common sunflower</name>
    <dbReference type="NCBI Taxonomy" id="4232"/>
    <lineage>
        <taxon>Eukaryota</taxon>
        <taxon>Viridiplantae</taxon>
        <taxon>Streptophyta</taxon>
        <taxon>Embryophyta</taxon>
        <taxon>Tracheophyta</taxon>
        <taxon>Spermatophyta</taxon>
        <taxon>Magnoliopsida</taxon>
        <taxon>eudicotyledons</taxon>
        <taxon>Gunneridae</taxon>
        <taxon>Pentapetalae</taxon>
        <taxon>asterids</taxon>
        <taxon>campanulids</taxon>
        <taxon>Asterales</taxon>
        <taxon>Asteraceae</taxon>
        <taxon>Asteroideae</taxon>
        <taxon>Heliantheae alliance</taxon>
        <taxon>Heliantheae</taxon>
        <taxon>Helianthus</taxon>
    </lineage>
</organism>
<proteinExistence type="predicted"/>
<gene>
    <name evidence="3" type="ORF">HannXRQ_Chr04g0101171</name>
</gene>
<reference evidence="4" key="1">
    <citation type="journal article" date="2017" name="Nature">
        <title>The sunflower genome provides insights into oil metabolism, flowering and Asterid evolution.</title>
        <authorList>
            <person name="Badouin H."/>
            <person name="Gouzy J."/>
            <person name="Grassa C.J."/>
            <person name="Murat F."/>
            <person name="Staton S.E."/>
            <person name="Cottret L."/>
            <person name="Lelandais-Briere C."/>
            <person name="Owens G.L."/>
            <person name="Carrere S."/>
            <person name="Mayjonade B."/>
            <person name="Legrand L."/>
            <person name="Gill N."/>
            <person name="Kane N.C."/>
            <person name="Bowers J.E."/>
            <person name="Hubner S."/>
            <person name="Bellec A."/>
            <person name="Berard A."/>
            <person name="Berges H."/>
            <person name="Blanchet N."/>
            <person name="Boniface M.C."/>
            <person name="Brunel D."/>
            <person name="Catrice O."/>
            <person name="Chaidir N."/>
            <person name="Claudel C."/>
            <person name="Donnadieu C."/>
            <person name="Faraut T."/>
            <person name="Fievet G."/>
            <person name="Helmstetter N."/>
            <person name="King M."/>
            <person name="Knapp S.J."/>
            <person name="Lai Z."/>
            <person name="Le Paslier M.C."/>
            <person name="Lippi Y."/>
            <person name="Lorenzon L."/>
            <person name="Mandel J.R."/>
            <person name="Marage G."/>
            <person name="Marchand G."/>
            <person name="Marquand E."/>
            <person name="Bret-Mestries E."/>
            <person name="Morien E."/>
            <person name="Nambeesan S."/>
            <person name="Nguyen T."/>
            <person name="Pegot-Espagnet P."/>
            <person name="Pouilly N."/>
            <person name="Raftis F."/>
            <person name="Sallet E."/>
            <person name="Schiex T."/>
            <person name="Thomas J."/>
            <person name="Vandecasteele C."/>
            <person name="Vares D."/>
            <person name="Vear F."/>
            <person name="Vautrin S."/>
            <person name="Crespi M."/>
            <person name="Mangin B."/>
            <person name="Burke J.M."/>
            <person name="Salse J."/>
            <person name="Munos S."/>
            <person name="Vincourt P."/>
            <person name="Rieseberg L.H."/>
            <person name="Langlade N.B."/>
        </authorList>
    </citation>
    <scope>NUCLEOTIDE SEQUENCE [LARGE SCALE GENOMIC DNA]</scope>
    <source>
        <strain evidence="4">cv. SF193</strain>
    </source>
</reference>
<dbReference type="OMA" id="MIMERRE"/>
<dbReference type="InterPro" id="IPR005162">
    <property type="entry name" value="Retrotrans_gag_dom"/>
</dbReference>
<dbReference type="AlphaFoldDB" id="A0A251UYX9"/>
<keyword evidence="4" id="KW-1185">Reference proteome</keyword>
<sequence length="348" mass="39064">MNQLFKSSFSSISKPFQSHQSQEFSPQAAGPNQIRKSERAKVLPAKQAVNKLASSLEDTKQAVNKLCVQVGLLAKQRPLNDAVFSCKTTSYTGSPGSSSFSIFGQHKPAPINLPRFVGSHLERWVAQANRYFDFYNIPTEERLLIASFYLDEAAADWYDWLERHARLSTWPAFTAAIIQRFRVKTLEQPEGLLAKLQQTSTVEDYRQCFEEISNRTTVALPQEFLISCFISGRRSDIKQSVLIHNPVHLEEAMEKAQLHENRINMEWGAGLISLGSGKPILPTPKVTPTPSVASVIPPISNPKFPNTMGFRRLSPTELAQKKSLGLCFHCDEKYTSDQMSFGSRTLIL</sequence>